<dbReference type="FunFam" id="3.40.605.10:FF:000004">
    <property type="entry name" value="Aldehyde dehydrogenase"/>
    <property type="match status" value="1"/>
</dbReference>
<feature type="active site" evidence="5">
    <location>
        <position position="243"/>
    </location>
</feature>
<dbReference type="GO" id="GO:0006081">
    <property type="term" value="P:aldehyde metabolic process"/>
    <property type="evidence" value="ECO:0007669"/>
    <property type="project" value="InterPro"/>
</dbReference>
<gene>
    <name evidence="9" type="ORF">DFR64_2273</name>
</gene>
<dbReference type="SUPFAM" id="SSF53720">
    <property type="entry name" value="ALDH-like"/>
    <property type="match status" value="1"/>
</dbReference>
<keyword evidence="3" id="KW-0520">NAD</keyword>
<comment type="similarity">
    <text evidence="1 4 7">Belongs to the aldehyde dehydrogenase family.</text>
</comment>
<dbReference type="Pfam" id="PF00171">
    <property type="entry name" value="Aldedh"/>
    <property type="match status" value="1"/>
</dbReference>
<dbReference type="GO" id="GO:0004029">
    <property type="term" value="F:aldehyde dehydrogenase (NAD+) activity"/>
    <property type="evidence" value="ECO:0007669"/>
    <property type="project" value="TreeGrafter"/>
</dbReference>
<evidence type="ECO:0000256" key="4">
    <source>
        <dbReference type="PIRNR" id="PIRNR036492"/>
    </source>
</evidence>
<keyword evidence="10" id="KW-1185">Reference proteome</keyword>
<evidence type="ECO:0000256" key="3">
    <source>
        <dbReference type="ARBA" id="ARBA00023027"/>
    </source>
</evidence>
<accession>A0A347ZVP4</accession>
<evidence type="ECO:0000259" key="8">
    <source>
        <dbReference type="Pfam" id="PF00171"/>
    </source>
</evidence>
<dbReference type="InterPro" id="IPR016162">
    <property type="entry name" value="Ald_DH_N"/>
</dbReference>
<dbReference type="PANTHER" id="PTHR43570:SF16">
    <property type="entry name" value="ALDEHYDE DEHYDROGENASE TYPE III, ISOFORM Q"/>
    <property type="match status" value="1"/>
</dbReference>
<reference evidence="9 10" key="1">
    <citation type="submission" date="2018-08" db="EMBL/GenBank/DDBJ databases">
        <title>Genomic Encyclopedia of Type Strains, Phase IV (KMG-IV): sequencing the most valuable type-strain genomes for metagenomic binning, comparative biology and taxonomic classification.</title>
        <authorList>
            <person name="Goeker M."/>
        </authorList>
    </citation>
    <scope>NUCLEOTIDE SEQUENCE [LARGE SCALE GENOMIC DNA]</scope>
    <source>
        <strain evidence="9 10">DSM 23923</strain>
    </source>
</reference>
<dbReference type="GO" id="GO:0005737">
    <property type="term" value="C:cytoplasm"/>
    <property type="evidence" value="ECO:0007669"/>
    <property type="project" value="TreeGrafter"/>
</dbReference>
<dbReference type="Gene3D" id="3.40.605.10">
    <property type="entry name" value="Aldehyde Dehydrogenase, Chain A, domain 1"/>
    <property type="match status" value="1"/>
</dbReference>
<dbReference type="Gene3D" id="3.40.309.10">
    <property type="entry name" value="Aldehyde Dehydrogenase, Chain A, domain 2"/>
    <property type="match status" value="1"/>
</dbReference>
<dbReference type="InterPro" id="IPR029510">
    <property type="entry name" value="Ald_DH_CS_GLU"/>
</dbReference>
<evidence type="ECO:0000313" key="9">
    <source>
        <dbReference type="EMBL" id="REG07070.1"/>
    </source>
</evidence>
<evidence type="ECO:0000256" key="5">
    <source>
        <dbReference type="PIRSR" id="PIRSR036492-1"/>
    </source>
</evidence>
<feature type="active site" evidence="5 6">
    <location>
        <position position="209"/>
    </location>
</feature>
<evidence type="ECO:0000256" key="6">
    <source>
        <dbReference type="PROSITE-ProRule" id="PRU10007"/>
    </source>
</evidence>
<evidence type="ECO:0000256" key="2">
    <source>
        <dbReference type="ARBA" id="ARBA00023002"/>
    </source>
</evidence>
<dbReference type="InterPro" id="IPR015590">
    <property type="entry name" value="Aldehyde_DH_dom"/>
</dbReference>
<dbReference type="InterPro" id="IPR016163">
    <property type="entry name" value="Ald_DH_C"/>
</dbReference>
<dbReference type="PIRSF" id="PIRSF036492">
    <property type="entry name" value="ALDH"/>
    <property type="match status" value="1"/>
</dbReference>
<evidence type="ECO:0000256" key="1">
    <source>
        <dbReference type="ARBA" id="ARBA00009986"/>
    </source>
</evidence>
<dbReference type="AlphaFoldDB" id="A0A347ZVP4"/>
<organism evidence="9 10">
    <name type="scientific">Pelolinea submarina</name>
    <dbReference type="NCBI Taxonomy" id="913107"/>
    <lineage>
        <taxon>Bacteria</taxon>
        <taxon>Bacillati</taxon>
        <taxon>Chloroflexota</taxon>
        <taxon>Anaerolineae</taxon>
        <taxon>Anaerolineales</taxon>
        <taxon>Anaerolineaceae</taxon>
        <taxon>Pelolinea</taxon>
    </lineage>
</organism>
<dbReference type="PROSITE" id="PS00687">
    <property type="entry name" value="ALDEHYDE_DEHYDR_GLU"/>
    <property type="match status" value="1"/>
</dbReference>
<dbReference type="PANTHER" id="PTHR43570">
    <property type="entry name" value="ALDEHYDE DEHYDROGENASE"/>
    <property type="match status" value="1"/>
</dbReference>
<dbReference type="CDD" id="cd07136">
    <property type="entry name" value="ALDH_YwdH-P39616"/>
    <property type="match status" value="1"/>
</dbReference>
<feature type="domain" description="Aldehyde dehydrogenase" evidence="8">
    <location>
        <begin position="2"/>
        <end position="425"/>
    </location>
</feature>
<keyword evidence="2 4" id="KW-0560">Oxidoreductase</keyword>
<dbReference type="Proteomes" id="UP000256388">
    <property type="component" value="Unassembled WGS sequence"/>
</dbReference>
<proteinExistence type="inferred from homology"/>
<evidence type="ECO:0000256" key="7">
    <source>
        <dbReference type="RuleBase" id="RU003345"/>
    </source>
</evidence>
<dbReference type="InterPro" id="IPR016161">
    <property type="entry name" value="Ald_DH/histidinol_DH"/>
</dbReference>
<dbReference type="FunFam" id="3.40.309.10:FF:000003">
    <property type="entry name" value="Aldehyde dehydrogenase"/>
    <property type="match status" value="1"/>
</dbReference>
<evidence type="ECO:0000313" key="10">
    <source>
        <dbReference type="Proteomes" id="UP000256388"/>
    </source>
</evidence>
<name>A0A347ZVP4_9CHLR</name>
<comment type="caution">
    <text evidence="9">The sequence shown here is derived from an EMBL/GenBank/DDBJ whole genome shotgun (WGS) entry which is preliminary data.</text>
</comment>
<protein>
    <recommendedName>
        <fullName evidence="4">Aldehyde dehydrogenase</fullName>
    </recommendedName>
</protein>
<dbReference type="InterPro" id="IPR012394">
    <property type="entry name" value="Aldehyde_DH_NAD(P)"/>
</dbReference>
<sequence>MEISEIIQAQKAYFQSGKTLEVSARLEALGRLRSAIETREEEILEALREDLGKSRFEGYMSEVGMVLDELSYMRRNLTRLASPQRVRTPLAQFSARSFRLPSPYGCALVMSPWNYPFYLSITPMIDALAAGNTVVVKPSAYSPATSALVVELVRECFQPEIAAVVTGGRDVNQSLLDQPFDTIFFTGSKTVGRLVMEKASAHLTPITLELGGKSPCIVDRSADLKTAAARIAFGKFLNVGQTCVAPDYLIVHADIKDEFLALLAAEIHKQYGEKPLENADYGRIISEKHFQRLLGLMEGGTIYMGGQHDGSRRMEPTVITDVTLDSPIMQEEIFGPLLPVLTFRETADIYPIVAANPTPLAFYLFTTDKAQERELSRRISFGGGCINDTIIHLATTEMGFGGVGESGMGSYHGKAGFDTFTHYKSMVNKANWIDLKMRYQPYSEGMLKMVKMFLK</sequence>
<dbReference type="EMBL" id="QUMS01000003">
    <property type="protein sequence ID" value="REG07070.1"/>
    <property type="molecule type" value="Genomic_DNA"/>
</dbReference>